<protein>
    <recommendedName>
        <fullName evidence="4">Lipoprotein</fullName>
    </recommendedName>
</protein>
<dbReference type="EMBL" id="QTLC01000064">
    <property type="protein sequence ID" value="RDY69071.1"/>
    <property type="molecule type" value="Genomic_DNA"/>
</dbReference>
<name>A0A3D8VIW8_9BACI</name>
<organism evidence="2 3">
    <name type="scientific">Halobacillus trueperi</name>
    <dbReference type="NCBI Taxonomy" id="156205"/>
    <lineage>
        <taxon>Bacteria</taxon>
        <taxon>Bacillati</taxon>
        <taxon>Bacillota</taxon>
        <taxon>Bacilli</taxon>
        <taxon>Bacillales</taxon>
        <taxon>Bacillaceae</taxon>
        <taxon>Halobacillus</taxon>
    </lineage>
</organism>
<evidence type="ECO:0008006" key="4">
    <source>
        <dbReference type="Google" id="ProtNLM"/>
    </source>
</evidence>
<proteinExistence type="predicted"/>
<dbReference type="RefSeq" id="WP_115894921.1">
    <property type="nucleotide sequence ID" value="NZ_QTLC01000064.1"/>
</dbReference>
<dbReference type="PROSITE" id="PS51257">
    <property type="entry name" value="PROKAR_LIPOPROTEIN"/>
    <property type="match status" value="1"/>
</dbReference>
<feature type="compositionally biased region" description="Basic and acidic residues" evidence="1">
    <location>
        <begin position="42"/>
        <end position="67"/>
    </location>
</feature>
<sequence>MKNSKKRIYSHVIIIFIVFMTAGCQDIKGKETTLTTGEDESGVNHHTETGSTEKESDQTDSSEEKGTSKNQPESASSKGSGEDQSKANPSNSVNSNQYSEGEKVDLTPYTSNEIEWARVWYQLAPNQQIDKMYVRKISAGSLINPNHEESAVYPEDVIQLEGTRLVDGAVTYSGNGDGTVNVYNVPARWNEKLNGEVDKDEIKKVTEDVMKTTKQVRIEPVSNEDIVALIEKIQMVDPRQ</sequence>
<feature type="compositionally biased region" description="Polar residues" evidence="1">
    <location>
        <begin position="68"/>
        <end position="79"/>
    </location>
</feature>
<accession>A0A3D8VIW8</accession>
<gene>
    <name evidence="2" type="ORF">DXT76_17400</name>
</gene>
<evidence type="ECO:0000256" key="1">
    <source>
        <dbReference type="SAM" id="MobiDB-lite"/>
    </source>
</evidence>
<feature type="region of interest" description="Disordered" evidence="1">
    <location>
        <begin position="33"/>
        <end position="104"/>
    </location>
</feature>
<comment type="caution">
    <text evidence="2">The sequence shown here is derived from an EMBL/GenBank/DDBJ whole genome shotgun (WGS) entry which is preliminary data.</text>
</comment>
<dbReference type="Proteomes" id="UP000257032">
    <property type="component" value="Unassembled WGS sequence"/>
</dbReference>
<evidence type="ECO:0000313" key="2">
    <source>
        <dbReference type="EMBL" id="RDY69071.1"/>
    </source>
</evidence>
<reference evidence="2 3" key="1">
    <citation type="submission" date="2018-08" db="EMBL/GenBank/DDBJ databases">
        <title>Genome sequence of strict halophilic Halobacillus trueperi SS1 isolated from Lunsu, a salty water body of North West Himalayas.</title>
        <authorList>
            <person name="Gupta S."/>
            <person name="Sharma P."/>
            <person name="Dev K."/>
            <person name="Baumler D."/>
            <person name="Sourirajan A."/>
        </authorList>
    </citation>
    <scope>NUCLEOTIDE SEQUENCE [LARGE SCALE GENOMIC DNA]</scope>
    <source>
        <strain evidence="2 3">SS1</strain>
    </source>
</reference>
<feature type="compositionally biased region" description="Polar residues" evidence="1">
    <location>
        <begin position="86"/>
        <end position="99"/>
    </location>
</feature>
<evidence type="ECO:0000313" key="3">
    <source>
        <dbReference type="Proteomes" id="UP000257032"/>
    </source>
</evidence>
<dbReference type="AlphaFoldDB" id="A0A3D8VIW8"/>